<accession>A0A150XI61</accession>
<dbReference type="InterPro" id="IPR000835">
    <property type="entry name" value="HTH_MarR-typ"/>
</dbReference>
<dbReference type="InterPro" id="IPR039422">
    <property type="entry name" value="MarR/SlyA-like"/>
</dbReference>
<dbReference type="STRING" id="333140.AWW68_06525"/>
<dbReference type="EMBL" id="LRPC01000001">
    <property type="protein sequence ID" value="KYG78418.1"/>
    <property type="molecule type" value="Genomic_DNA"/>
</dbReference>
<dbReference type="PANTHER" id="PTHR33164">
    <property type="entry name" value="TRANSCRIPTIONAL REGULATOR, MARR FAMILY"/>
    <property type="match status" value="1"/>
</dbReference>
<proteinExistence type="predicted"/>
<feature type="domain" description="HTH marR-type" evidence="4">
    <location>
        <begin position="11"/>
        <end position="147"/>
    </location>
</feature>
<evidence type="ECO:0000259" key="4">
    <source>
        <dbReference type="PROSITE" id="PS50995"/>
    </source>
</evidence>
<dbReference type="AlphaFoldDB" id="A0A150XI61"/>
<evidence type="ECO:0000313" key="5">
    <source>
        <dbReference type="EMBL" id="KYG78418.1"/>
    </source>
</evidence>
<dbReference type="SUPFAM" id="SSF46785">
    <property type="entry name" value="Winged helix' DNA-binding domain"/>
    <property type="match status" value="1"/>
</dbReference>
<dbReference type="PROSITE" id="PS50995">
    <property type="entry name" value="HTH_MARR_2"/>
    <property type="match status" value="1"/>
</dbReference>
<dbReference type="OrthoDB" id="996843at2"/>
<keyword evidence="6" id="KW-1185">Reference proteome</keyword>
<dbReference type="PROSITE" id="PS01117">
    <property type="entry name" value="HTH_MARR_1"/>
    <property type="match status" value="1"/>
</dbReference>
<sequence>MDFGKALFHLNNNLGYNLYRAYLLFHRELIRGLKAYSVTPEQWQVLIILWNHGSVTPTEISRVTLQDLPSISRMLVRMEKNGWIVRVENEDDGRSFHVQLTEKGRKSKNEMIISLDNHFNSYLQEVPKELHDGIRNELLQLRSKLGDYTPIK</sequence>
<dbReference type="InterPro" id="IPR036390">
    <property type="entry name" value="WH_DNA-bd_sf"/>
</dbReference>
<keyword evidence="2" id="KW-0238">DNA-binding</keyword>
<keyword evidence="3" id="KW-0804">Transcription</keyword>
<dbReference type="InterPro" id="IPR036388">
    <property type="entry name" value="WH-like_DNA-bd_sf"/>
</dbReference>
<evidence type="ECO:0000256" key="2">
    <source>
        <dbReference type="ARBA" id="ARBA00023125"/>
    </source>
</evidence>
<reference evidence="5 6" key="1">
    <citation type="submission" date="2016-01" db="EMBL/GenBank/DDBJ databases">
        <title>Genome sequencing of Roseivirga spongicola UST030701-084.</title>
        <authorList>
            <person name="Selvaratnam C."/>
            <person name="Thevarajoo S."/>
            <person name="Goh K.M."/>
            <person name="Ee R."/>
            <person name="Chan K.-G."/>
            <person name="Chong C.S."/>
        </authorList>
    </citation>
    <scope>NUCLEOTIDE SEQUENCE [LARGE SCALE GENOMIC DNA]</scope>
    <source>
        <strain evidence="5 6">UST030701-084</strain>
    </source>
</reference>
<protein>
    <recommendedName>
        <fullName evidence="4">HTH marR-type domain-containing protein</fullName>
    </recommendedName>
</protein>
<evidence type="ECO:0000256" key="3">
    <source>
        <dbReference type="ARBA" id="ARBA00023163"/>
    </source>
</evidence>
<dbReference type="PRINTS" id="PR00598">
    <property type="entry name" value="HTHMARR"/>
</dbReference>
<dbReference type="InterPro" id="IPR023187">
    <property type="entry name" value="Tscrpt_reg_MarR-type_CS"/>
</dbReference>
<keyword evidence="1" id="KW-0805">Transcription regulation</keyword>
<dbReference type="GO" id="GO:0003677">
    <property type="term" value="F:DNA binding"/>
    <property type="evidence" value="ECO:0007669"/>
    <property type="project" value="UniProtKB-KW"/>
</dbReference>
<dbReference type="RefSeq" id="WP_068218157.1">
    <property type="nucleotide sequence ID" value="NZ_CP139724.1"/>
</dbReference>
<dbReference type="GO" id="GO:0006950">
    <property type="term" value="P:response to stress"/>
    <property type="evidence" value="ECO:0007669"/>
    <property type="project" value="TreeGrafter"/>
</dbReference>
<dbReference type="PANTHER" id="PTHR33164:SF101">
    <property type="entry name" value="TRANSCRIPTIONAL REPRESSOR MPRA"/>
    <property type="match status" value="1"/>
</dbReference>
<dbReference type="GO" id="GO:0003700">
    <property type="term" value="F:DNA-binding transcription factor activity"/>
    <property type="evidence" value="ECO:0007669"/>
    <property type="project" value="InterPro"/>
</dbReference>
<evidence type="ECO:0000256" key="1">
    <source>
        <dbReference type="ARBA" id="ARBA00023015"/>
    </source>
</evidence>
<name>A0A150XI61_9BACT</name>
<dbReference type="Gene3D" id="1.10.10.10">
    <property type="entry name" value="Winged helix-like DNA-binding domain superfamily/Winged helix DNA-binding domain"/>
    <property type="match status" value="1"/>
</dbReference>
<comment type="caution">
    <text evidence="5">The sequence shown here is derived from an EMBL/GenBank/DDBJ whole genome shotgun (WGS) entry which is preliminary data.</text>
</comment>
<dbReference type="Proteomes" id="UP000075606">
    <property type="component" value="Unassembled WGS sequence"/>
</dbReference>
<evidence type="ECO:0000313" key="6">
    <source>
        <dbReference type="Proteomes" id="UP000075606"/>
    </source>
</evidence>
<dbReference type="Pfam" id="PF01047">
    <property type="entry name" value="MarR"/>
    <property type="match status" value="1"/>
</dbReference>
<gene>
    <name evidence="5" type="ORF">AWW68_06525</name>
</gene>
<dbReference type="SMART" id="SM00347">
    <property type="entry name" value="HTH_MARR"/>
    <property type="match status" value="1"/>
</dbReference>
<organism evidence="5 6">
    <name type="scientific">Roseivirga spongicola</name>
    <dbReference type="NCBI Taxonomy" id="333140"/>
    <lineage>
        <taxon>Bacteria</taxon>
        <taxon>Pseudomonadati</taxon>
        <taxon>Bacteroidota</taxon>
        <taxon>Cytophagia</taxon>
        <taxon>Cytophagales</taxon>
        <taxon>Roseivirgaceae</taxon>
        <taxon>Roseivirga</taxon>
    </lineage>
</organism>